<dbReference type="SUPFAM" id="SSF102114">
    <property type="entry name" value="Radical SAM enzymes"/>
    <property type="match status" value="1"/>
</dbReference>
<keyword evidence="5" id="KW-0408">Iron</keyword>
<dbReference type="PANTHER" id="PTHR42836:SF1">
    <property type="entry name" value="7-CARBOXY-7-DEAZAGUANINE SYNTHASE"/>
    <property type="match status" value="1"/>
</dbReference>
<organism evidence="9">
    <name type="scientific">marine sediment metagenome</name>
    <dbReference type="NCBI Taxonomy" id="412755"/>
    <lineage>
        <taxon>unclassified sequences</taxon>
        <taxon>metagenomes</taxon>
        <taxon>ecological metagenomes</taxon>
    </lineage>
</organism>
<evidence type="ECO:0000256" key="1">
    <source>
        <dbReference type="ARBA" id="ARBA00022485"/>
    </source>
</evidence>
<keyword evidence="3" id="KW-0479">Metal-binding</keyword>
<keyword evidence="7" id="KW-0456">Lyase</keyword>
<evidence type="ECO:0000256" key="3">
    <source>
        <dbReference type="ARBA" id="ARBA00022723"/>
    </source>
</evidence>
<feature type="domain" description="Radical SAM core" evidence="8">
    <location>
        <begin position="23"/>
        <end position="249"/>
    </location>
</feature>
<keyword evidence="6" id="KW-0411">Iron-sulfur</keyword>
<keyword evidence="2" id="KW-0949">S-adenosyl-L-methionine</keyword>
<accession>A0A0F9GK19</accession>
<keyword evidence="1" id="KW-0004">4Fe-4S</keyword>
<dbReference type="SFLD" id="SFLDS00029">
    <property type="entry name" value="Radical_SAM"/>
    <property type="match status" value="1"/>
</dbReference>
<dbReference type="EMBL" id="LAZR01017738">
    <property type="protein sequence ID" value="KKL99173.1"/>
    <property type="molecule type" value="Genomic_DNA"/>
</dbReference>
<dbReference type="InterPro" id="IPR017742">
    <property type="entry name" value="Deazaguanine_synth"/>
</dbReference>
<dbReference type="PANTHER" id="PTHR42836">
    <property type="entry name" value="7-CARBOXY-7-DEAZAGUANINE SYNTHASE"/>
    <property type="match status" value="1"/>
</dbReference>
<evidence type="ECO:0000256" key="4">
    <source>
        <dbReference type="ARBA" id="ARBA00022842"/>
    </source>
</evidence>
<evidence type="ECO:0000259" key="8">
    <source>
        <dbReference type="PROSITE" id="PS51918"/>
    </source>
</evidence>
<keyword evidence="4" id="KW-0460">Magnesium</keyword>
<comment type="caution">
    <text evidence="9">The sequence shown here is derived from an EMBL/GenBank/DDBJ whole genome shotgun (WGS) entry which is preliminary data.</text>
</comment>
<proteinExistence type="inferred from homology"/>
<evidence type="ECO:0000256" key="6">
    <source>
        <dbReference type="ARBA" id="ARBA00023014"/>
    </source>
</evidence>
<dbReference type="PIRSF" id="PIRSF000370">
    <property type="entry name" value="QueE"/>
    <property type="match status" value="1"/>
</dbReference>
<dbReference type="NCBIfam" id="TIGR03365">
    <property type="entry name" value="Bsubt_queE"/>
    <property type="match status" value="1"/>
</dbReference>
<dbReference type="GO" id="GO:0016829">
    <property type="term" value="F:lyase activity"/>
    <property type="evidence" value="ECO:0007669"/>
    <property type="project" value="UniProtKB-KW"/>
</dbReference>
<dbReference type="InterPro" id="IPR007197">
    <property type="entry name" value="rSAM"/>
</dbReference>
<evidence type="ECO:0000256" key="5">
    <source>
        <dbReference type="ARBA" id="ARBA00023004"/>
    </source>
</evidence>
<reference evidence="9" key="1">
    <citation type="journal article" date="2015" name="Nature">
        <title>Complex archaea that bridge the gap between prokaryotes and eukaryotes.</title>
        <authorList>
            <person name="Spang A."/>
            <person name="Saw J.H."/>
            <person name="Jorgensen S.L."/>
            <person name="Zaremba-Niedzwiedzka K."/>
            <person name="Martijn J."/>
            <person name="Lind A.E."/>
            <person name="van Eijk R."/>
            <person name="Schleper C."/>
            <person name="Guy L."/>
            <person name="Ettema T.J."/>
        </authorList>
    </citation>
    <scope>NUCLEOTIDE SEQUENCE</scope>
</reference>
<dbReference type="InterPro" id="IPR024924">
    <property type="entry name" value="7-CO-7-deazaguanine_synth-like"/>
</dbReference>
<dbReference type="AlphaFoldDB" id="A0A0F9GK19"/>
<evidence type="ECO:0000313" key="9">
    <source>
        <dbReference type="EMBL" id="KKL99173.1"/>
    </source>
</evidence>
<evidence type="ECO:0000256" key="7">
    <source>
        <dbReference type="ARBA" id="ARBA00023239"/>
    </source>
</evidence>
<dbReference type="GO" id="GO:0051539">
    <property type="term" value="F:4 iron, 4 sulfur cluster binding"/>
    <property type="evidence" value="ECO:0007669"/>
    <property type="project" value="UniProtKB-KW"/>
</dbReference>
<evidence type="ECO:0000256" key="2">
    <source>
        <dbReference type="ARBA" id="ARBA00022691"/>
    </source>
</evidence>
<sequence>MSSSRKLPVAEIFGPTLQGEGALAGLKTMFVRFGYCDGAGDGWCKWCDSLFSVDPKNKAEWRFLDEEEIIAELEALQERPRTAYRHVTLSGGNPALHQLGDLVQMLGHAGYRVHVETQGTVFRDWLCRCDSVTVSPKPPSAGECNIPRFLEFMEKLTDARLRSGRLILKIVVDPDRDDDYEFARRVLDALDRLYYPRIEKYLSTLTLPTDYDVDVLARYKRLADRVVADPDFQNVSVLPQLHVVLWGHRRGV</sequence>
<gene>
    <name evidence="9" type="ORF">LCGC14_1817060</name>
</gene>
<protein>
    <recommendedName>
        <fullName evidence="8">Radical SAM core domain-containing protein</fullName>
    </recommendedName>
</protein>
<dbReference type="HAMAP" id="MF_00917">
    <property type="entry name" value="QueE"/>
    <property type="match status" value="1"/>
</dbReference>
<dbReference type="Gene3D" id="3.20.20.70">
    <property type="entry name" value="Aldolase class I"/>
    <property type="match status" value="1"/>
</dbReference>
<dbReference type="InterPro" id="IPR058240">
    <property type="entry name" value="rSAM_sf"/>
</dbReference>
<dbReference type="GO" id="GO:0046872">
    <property type="term" value="F:metal ion binding"/>
    <property type="evidence" value="ECO:0007669"/>
    <property type="project" value="UniProtKB-KW"/>
</dbReference>
<dbReference type="PROSITE" id="PS51918">
    <property type="entry name" value="RADICAL_SAM"/>
    <property type="match status" value="1"/>
</dbReference>
<name>A0A0F9GK19_9ZZZZ</name>
<dbReference type="InterPro" id="IPR013785">
    <property type="entry name" value="Aldolase_TIM"/>
</dbReference>